<gene>
    <name evidence="2" type="ORF">I8E28_04530</name>
</gene>
<protein>
    <submittedName>
        <fullName evidence="2">Uncharacterized protein</fullName>
    </submittedName>
</protein>
<reference evidence="2" key="1">
    <citation type="submission" date="2020-12" db="EMBL/GenBank/DDBJ databases">
        <title>Ramlibacter sp. nov., isolated from a freshwater alga, Cryptomonas.</title>
        <authorList>
            <person name="Kim H.M."/>
            <person name="Jeon C.O."/>
        </authorList>
    </citation>
    <scope>NUCLEOTIDE SEQUENCE</scope>
    <source>
        <strain evidence="2">CrO1</strain>
    </source>
</reference>
<organism evidence="2 3">
    <name type="scientific">Ramlibacter algicola</name>
    <dbReference type="NCBI Taxonomy" id="2795217"/>
    <lineage>
        <taxon>Bacteria</taxon>
        <taxon>Pseudomonadati</taxon>
        <taxon>Pseudomonadota</taxon>
        <taxon>Betaproteobacteria</taxon>
        <taxon>Burkholderiales</taxon>
        <taxon>Comamonadaceae</taxon>
        <taxon>Ramlibacter</taxon>
    </lineage>
</organism>
<accession>A0A934PYC7</accession>
<keyword evidence="3" id="KW-1185">Reference proteome</keyword>
<evidence type="ECO:0000256" key="1">
    <source>
        <dbReference type="SAM" id="MobiDB-lite"/>
    </source>
</evidence>
<dbReference type="Proteomes" id="UP000617041">
    <property type="component" value="Unassembled WGS sequence"/>
</dbReference>
<proteinExistence type="predicted"/>
<sequence>MSENEPTQGPEADPAPHARHGYRNEVNWEGGSGRQPYTNQRSGVPSPGAAHETPEGNRGQRSGVTQQQVEQTKSRP</sequence>
<evidence type="ECO:0000313" key="3">
    <source>
        <dbReference type="Proteomes" id="UP000617041"/>
    </source>
</evidence>
<feature type="region of interest" description="Disordered" evidence="1">
    <location>
        <begin position="1"/>
        <end position="76"/>
    </location>
</feature>
<evidence type="ECO:0000313" key="2">
    <source>
        <dbReference type="EMBL" id="MBK0391845.1"/>
    </source>
</evidence>
<dbReference type="EMBL" id="JAEDAO010000001">
    <property type="protein sequence ID" value="MBK0391845.1"/>
    <property type="molecule type" value="Genomic_DNA"/>
</dbReference>
<feature type="compositionally biased region" description="Polar residues" evidence="1">
    <location>
        <begin position="59"/>
        <end position="76"/>
    </location>
</feature>
<name>A0A934PYC7_9BURK</name>
<comment type="caution">
    <text evidence="2">The sequence shown here is derived from an EMBL/GenBank/DDBJ whole genome shotgun (WGS) entry which is preliminary data.</text>
</comment>
<dbReference type="RefSeq" id="WP_200786673.1">
    <property type="nucleotide sequence ID" value="NZ_JAEDAO010000001.1"/>
</dbReference>
<dbReference type="AlphaFoldDB" id="A0A934PYC7"/>